<dbReference type="Proteomes" id="UP000183190">
    <property type="component" value="Unassembled WGS sequence"/>
</dbReference>
<gene>
    <name evidence="1" type="ORF">SAMN02910265_02439</name>
</gene>
<evidence type="ECO:0000313" key="1">
    <source>
        <dbReference type="EMBL" id="SEH74457.1"/>
    </source>
</evidence>
<proteinExistence type="predicted"/>
<protein>
    <submittedName>
        <fullName evidence="1">Uncharacterized protein</fullName>
    </submittedName>
</protein>
<dbReference type="AlphaFoldDB" id="A0A1H6KL67"/>
<name>A0A1H6KL67_RUMFL</name>
<organism evidence="1 2">
    <name type="scientific">Ruminococcus flavefaciens</name>
    <dbReference type="NCBI Taxonomy" id="1265"/>
    <lineage>
        <taxon>Bacteria</taxon>
        <taxon>Bacillati</taxon>
        <taxon>Bacillota</taxon>
        <taxon>Clostridia</taxon>
        <taxon>Eubacteriales</taxon>
        <taxon>Oscillospiraceae</taxon>
        <taxon>Ruminococcus</taxon>
    </lineage>
</organism>
<dbReference type="EMBL" id="FNWV01000009">
    <property type="protein sequence ID" value="SEH74457.1"/>
    <property type="molecule type" value="Genomic_DNA"/>
</dbReference>
<evidence type="ECO:0000313" key="2">
    <source>
        <dbReference type="Proteomes" id="UP000183190"/>
    </source>
</evidence>
<reference evidence="1 2" key="1">
    <citation type="submission" date="2016-10" db="EMBL/GenBank/DDBJ databases">
        <authorList>
            <person name="de Groot N.N."/>
        </authorList>
    </citation>
    <scope>NUCLEOTIDE SEQUENCE [LARGE SCALE GENOMIC DNA]</scope>
    <source>
        <strain evidence="1 2">YAD2003</strain>
    </source>
</reference>
<accession>A0A1H6KL67</accession>
<sequence length="211" mass="24509">MSVPYRSSFEKVADNIYVNKNYSGNIKEAIQLTEEALERDRAFFGELQCTDTTIIIFCDDDKLLSKLDGDHDTKTSYTKKNYISVSDEYLNIDIIAHELTHAELHTRLNVKALKSIPTWFDEGLATQNDYREQYGLKAWIEQTDNGKNTVPLEDMDTGSEFYADPLEDRRFRYLNAKHEVSVWMDTHQQKGLLELLDKLNKGEDFDSVYSR</sequence>